<keyword evidence="2" id="KW-1185">Reference proteome</keyword>
<gene>
    <name evidence="1" type="ORF">RR42_s1066</name>
</gene>
<dbReference type="KEGG" id="cbw:RR42_s1066"/>
<dbReference type="AlphaFoldDB" id="A0A0C4YJ63"/>
<reference evidence="1 2" key="1">
    <citation type="journal article" date="2015" name="Genome Announc.">
        <title>Complete Genome Sequence of Cupriavidus basilensis 4G11, Isolated from the Oak Ridge Field Research Center Site.</title>
        <authorList>
            <person name="Ray J."/>
            <person name="Waters R.J."/>
            <person name="Skerker J.M."/>
            <person name="Kuehl J.V."/>
            <person name="Price M.N."/>
            <person name="Huang J."/>
            <person name="Chakraborty R."/>
            <person name="Arkin A.P."/>
            <person name="Deutschbauer A."/>
        </authorList>
    </citation>
    <scope>NUCLEOTIDE SEQUENCE [LARGE SCALE GENOMIC DNA]</scope>
    <source>
        <strain evidence="1">4G11</strain>
    </source>
</reference>
<dbReference type="Proteomes" id="UP000031843">
    <property type="component" value="Chromosome secondary"/>
</dbReference>
<dbReference type="EC" id="2.6.1.1" evidence="1"/>
<protein>
    <submittedName>
        <fullName evidence="1">Transcriptional regulator, GntR family domain</fullName>
        <ecNumber evidence="1">2.6.1.1</ecNumber>
    </submittedName>
</protein>
<organism evidence="1 2">
    <name type="scientific">Cupriavidus basilensis</name>
    <dbReference type="NCBI Taxonomy" id="68895"/>
    <lineage>
        <taxon>Bacteria</taxon>
        <taxon>Pseudomonadati</taxon>
        <taxon>Pseudomonadota</taxon>
        <taxon>Betaproteobacteria</taxon>
        <taxon>Burkholderiales</taxon>
        <taxon>Burkholderiaceae</taxon>
        <taxon>Cupriavidus</taxon>
    </lineage>
</organism>
<name>A0A0C4YJ63_9BURK</name>
<keyword evidence="1" id="KW-0808">Transferase</keyword>
<evidence type="ECO:0000313" key="1">
    <source>
        <dbReference type="EMBL" id="AJG22655.1"/>
    </source>
</evidence>
<proteinExistence type="predicted"/>
<keyword evidence="1" id="KW-0032">Aminotransferase</keyword>
<sequence length="233" mass="24589">MKYQLFVLAGCPACTALELCMRDAGLAYDRIVLASPRHAADVLLLLSDSDPRCPALSIGEQSASGLAACLALLGQAHPEGVPLAPPAFTAAGKELMDGVLSGRVLTARNERAFQLALGALRAAVQAWGGAMPAALRRIGLFVPYLDLSIADGLSGGKFRLAGAFGADESALASMANRLPAGFEDAYLDRLRRGRSWVYWEGGASLLGDRTTRFQNIRHWPAASRTAAAGSLFF</sequence>
<accession>A0A0C4YJ63</accession>
<evidence type="ECO:0000313" key="2">
    <source>
        <dbReference type="Proteomes" id="UP000031843"/>
    </source>
</evidence>
<dbReference type="GO" id="GO:0004069">
    <property type="term" value="F:L-aspartate:2-oxoglutarate aminotransferase activity"/>
    <property type="evidence" value="ECO:0007669"/>
    <property type="project" value="UniProtKB-EC"/>
</dbReference>
<dbReference type="EMBL" id="CP010537">
    <property type="protein sequence ID" value="AJG22655.1"/>
    <property type="molecule type" value="Genomic_DNA"/>
</dbReference>